<feature type="domain" description="DHHA1" evidence="2">
    <location>
        <begin position="228"/>
        <end position="327"/>
    </location>
</feature>
<sequence>MCNIKDIKEEILLSKRIGLSFHTSPDGDAIGSALGLLNALRYLGKDSYIISRDVIPDNLSYLSLANDIDGSTVEPKANTDLVIILDCGNVERISADLTNYNGKVINIDHHISNDKYGFINYIDVTAAATCEIIYLLVKELGFYLKNEIDNQKSHVEIGSAIYTGIVTDTGSFRHSNVTKRTHNIVAELVEFGINSSKIHSNLFDNKPFEKVKLMGHVLSDIKLVLNNKVAVLEIEKKTLEEFNLLNTDTSDVLSVGLGIKGVEVCLLLKEVDDGVKASLRSKNDIDVRKVAEVYGGGGHIKAAGVKQKNVSISEARENLLKILAQEIN</sequence>
<dbReference type="EMBL" id="CP004121">
    <property type="protein sequence ID" value="AGF55114.1"/>
    <property type="molecule type" value="Genomic_DNA"/>
</dbReference>
<accession>M1MAY5</accession>
<dbReference type="Gene3D" id="3.90.1640.10">
    <property type="entry name" value="inorganic pyrophosphatase (n-terminal core)"/>
    <property type="match status" value="1"/>
</dbReference>
<dbReference type="Gene3D" id="3.10.310.30">
    <property type="match status" value="1"/>
</dbReference>
<organism evidence="3 4">
    <name type="scientific">Clostridium saccharoperbutylacetonicum N1-4(HMT)</name>
    <dbReference type="NCBI Taxonomy" id="931276"/>
    <lineage>
        <taxon>Bacteria</taxon>
        <taxon>Bacillati</taxon>
        <taxon>Bacillota</taxon>
        <taxon>Clostridia</taxon>
        <taxon>Eubacteriales</taxon>
        <taxon>Clostridiaceae</taxon>
        <taxon>Clostridium</taxon>
    </lineage>
</organism>
<dbReference type="KEGG" id="csr:Cspa_c13420"/>
<dbReference type="Pfam" id="PF01368">
    <property type="entry name" value="DHH"/>
    <property type="match status" value="1"/>
</dbReference>
<dbReference type="GO" id="GO:0003676">
    <property type="term" value="F:nucleic acid binding"/>
    <property type="evidence" value="ECO:0007669"/>
    <property type="project" value="InterPro"/>
</dbReference>
<protein>
    <submittedName>
        <fullName evidence="3">Bifunctional oligoribonuclease and PAP phosphatase NrnA</fullName>
        <ecNumber evidence="3">3.1.-.-</ecNumber>
        <ecNumber evidence="3">3.1.3.7</ecNumber>
    </submittedName>
</protein>
<name>M1MAY5_9CLOT</name>
<dbReference type="OrthoDB" id="9803668at2"/>
<evidence type="ECO:0000259" key="1">
    <source>
        <dbReference type="Pfam" id="PF01368"/>
    </source>
</evidence>
<proteinExistence type="predicted"/>
<dbReference type="AlphaFoldDB" id="M1MAY5"/>
<gene>
    <name evidence="3" type="primary">nrnA</name>
    <name evidence="3" type="ORF">Cspa_c13420</name>
</gene>
<evidence type="ECO:0000313" key="3">
    <source>
        <dbReference type="EMBL" id="AGF55114.1"/>
    </source>
</evidence>
<dbReference type="STRING" id="36745.CLSAP_13100"/>
<evidence type="ECO:0000259" key="2">
    <source>
        <dbReference type="Pfam" id="PF02272"/>
    </source>
</evidence>
<keyword evidence="4" id="KW-1185">Reference proteome</keyword>
<keyword evidence="3" id="KW-0378">Hydrolase</keyword>
<dbReference type="EC" id="3.1.-.-" evidence="3"/>
<dbReference type="HOGENOM" id="CLU_039720_0_0_9"/>
<feature type="domain" description="DDH" evidence="1">
    <location>
        <begin position="19"/>
        <end position="165"/>
    </location>
</feature>
<dbReference type="InterPro" id="IPR038763">
    <property type="entry name" value="DHH_sf"/>
</dbReference>
<reference evidence="3 4" key="1">
    <citation type="submission" date="2013-02" db="EMBL/GenBank/DDBJ databases">
        <title>Genome sequence of Clostridium saccharoperbutylacetonicum N1-4(HMT).</title>
        <authorList>
            <person name="Poehlein A."/>
            <person name="Daniel R."/>
        </authorList>
    </citation>
    <scope>NUCLEOTIDE SEQUENCE [LARGE SCALE GENOMIC DNA]</scope>
    <source>
        <strain evidence="4">N1-4(HMT)</strain>
    </source>
</reference>
<dbReference type="InterPro" id="IPR051319">
    <property type="entry name" value="Oligoribo/pAp-PDE_c-di-AMP_PDE"/>
</dbReference>
<dbReference type="InterPro" id="IPR003156">
    <property type="entry name" value="DHHA1_dom"/>
</dbReference>
<dbReference type="GO" id="GO:0008441">
    <property type="term" value="F:3'(2'),5'-bisphosphate nucleotidase activity"/>
    <property type="evidence" value="ECO:0007669"/>
    <property type="project" value="UniProtKB-EC"/>
</dbReference>
<dbReference type="Proteomes" id="UP000011728">
    <property type="component" value="Chromosome"/>
</dbReference>
<dbReference type="Pfam" id="PF02272">
    <property type="entry name" value="DHHA1"/>
    <property type="match status" value="1"/>
</dbReference>
<dbReference type="PANTHER" id="PTHR47618">
    <property type="entry name" value="BIFUNCTIONAL OLIGORIBONUCLEASE AND PAP PHOSPHATASE NRNA"/>
    <property type="match status" value="1"/>
</dbReference>
<dbReference type="RefSeq" id="WP_015391437.1">
    <property type="nucleotide sequence ID" value="NC_020291.1"/>
</dbReference>
<dbReference type="InterPro" id="IPR001667">
    <property type="entry name" value="DDH_dom"/>
</dbReference>
<dbReference type="SUPFAM" id="SSF64182">
    <property type="entry name" value="DHH phosphoesterases"/>
    <property type="match status" value="1"/>
</dbReference>
<dbReference type="eggNOG" id="COG0618">
    <property type="taxonomic scope" value="Bacteria"/>
</dbReference>
<dbReference type="PANTHER" id="PTHR47618:SF1">
    <property type="entry name" value="BIFUNCTIONAL OLIGORIBONUCLEASE AND PAP PHOSPHATASE NRNA"/>
    <property type="match status" value="1"/>
</dbReference>
<evidence type="ECO:0000313" key="4">
    <source>
        <dbReference type="Proteomes" id="UP000011728"/>
    </source>
</evidence>
<dbReference type="EC" id="3.1.3.7" evidence="3"/>
<dbReference type="PATRIC" id="fig|931276.5.peg.1301"/>